<evidence type="ECO:0000313" key="2">
    <source>
        <dbReference type="Proteomes" id="UP000822184"/>
    </source>
</evidence>
<name>A0AAE5EXV0_CLOBE</name>
<evidence type="ECO:0008006" key="3">
    <source>
        <dbReference type="Google" id="ProtNLM"/>
    </source>
</evidence>
<reference evidence="1" key="1">
    <citation type="submission" date="2020-06" db="EMBL/GenBank/DDBJ databases">
        <title>Genomic insights into acetone-butanol-ethanol (ABE) fermentation by sequencing solventogenic clostridia strains.</title>
        <authorList>
            <person name="Brown S."/>
        </authorList>
    </citation>
    <scope>NUCLEOTIDE SEQUENCE</scope>
    <source>
        <strain evidence="1">DJ123</strain>
    </source>
</reference>
<dbReference type="AlphaFoldDB" id="A0AAE5EXV0"/>
<gene>
    <name evidence="1" type="ORF">BCD95_004093</name>
</gene>
<dbReference type="RefSeq" id="WP_077855545.1">
    <property type="nucleotide sequence ID" value="NZ_JABTDW010000001.1"/>
</dbReference>
<dbReference type="InterPro" id="IPR010064">
    <property type="entry name" value="HK97-gp10_tail"/>
</dbReference>
<dbReference type="Pfam" id="PF04883">
    <property type="entry name" value="HK97-gp10_like"/>
    <property type="match status" value="1"/>
</dbReference>
<protein>
    <recommendedName>
        <fullName evidence="3">HK97 gp10 family phage protein</fullName>
    </recommendedName>
</protein>
<accession>A0AAE5EXV0</accession>
<evidence type="ECO:0000313" key="1">
    <source>
        <dbReference type="EMBL" id="NSB15834.1"/>
    </source>
</evidence>
<dbReference type="EMBL" id="JABTDW010000001">
    <property type="protein sequence ID" value="NSB15834.1"/>
    <property type="molecule type" value="Genomic_DNA"/>
</dbReference>
<dbReference type="Proteomes" id="UP000822184">
    <property type="component" value="Unassembled WGS sequence"/>
</dbReference>
<proteinExistence type="predicted"/>
<sequence>MLSFNDFKKKMMTKFSRVSGIIIEEMEEKSTMCIGEIQSRTPVKSGDLRRSMTHGKVEIVKFKTYKIRIGSALPYAQAVEEGHFQEVGRYVPAIGKKLVKSFVPGRHMIGDSIEIYQRELQKSIKDRIRDEVFK</sequence>
<organism evidence="1 2">
    <name type="scientific">Clostridium beijerinckii</name>
    <name type="common">Clostridium MP</name>
    <dbReference type="NCBI Taxonomy" id="1520"/>
    <lineage>
        <taxon>Bacteria</taxon>
        <taxon>Bacillati</taxon>
        <taxon>Bacillota</taxon>
        <taxon>Clostridia</taxon>
        <taxon>Eubacteriales</taxon>
        <taxon>Clostridiaceae</taxon>
        <taxon>Clostridium</taxon>
    </lineage>
</organism>
<comment type="caution">
    <text evidence="1">The sequence shown here is derived from an EMBL/GenBank/DDBJ whole genome shotgun (WGS) entry which is preliminary data.</text>
</comment>